<dbReference type="EMBL" id="QYYA01000001">
    <property type="protein sequence ID" value="RJG19702.1"/>
    <property type="molecule type" value="Genomic_DNA"/>
</dbReference>
<evidence type="ECO:0000256" key="1">
    <source>
        <dbReference type="ARBA" id="ARBA00023115"/>
    </source>
</evidence>
<accession>A0A418Y2E3</accession>
<proteinExistence type="predicted"/>
<keyword evidence="1" id="KW-0620">Polyamine biosynthesis</keyword>
<dbReference type="OrthoDB" id="191025at2"/>
<evidence type="ECO:0000313" key="3">
    <source>
        <dbReference type="Proteomes" id="UP000283734"/>
    </source>
</evidence>
<sequence>MAVVWSADRDGVHYEVRQAGKTLRLYANGIQHSEFHPGRLLTGSVWDLLWLPALLHEPSQCRRVLVLGLGGGSLIPPLRRLLDPEILMAVELDAPHLEVAREVFAIESFGVDTWLADARLWLQAYDGPPFDLIIEDLFAPSNDQVTRAVAADPEWFACLADNLTPTGTLVMNFGDWQEYRDSPVAADWPLAEHGFASRFRLSCSDCHNAVMAFTREPARSIHLRRRIANTPELNGFLAKRRLDYHIRQLD</sequence>
<organism evidence="2 3">
    <name type="scientific">Alcanivorax profundi</name>
    <dbReference type="NCBI Taxonomy" id="2338368"/>
    <lineage>
        <taxon>Bacteria</taxon>
        <taxon>Pseudomonadati</taxon>
        <taxon>Pseudomonadota</taxon>
        <taxon>Gammaproteobacteria</taxon>
        <taxon>Oceanospirillales</taxon>
        <taxon>Alcanivoracaceae</taxon>
        <taxon>Alcanivorax</taxon>
    </lineage>
</organism>
<dbReference type="Gene3D" id="3.40.50.150">
    <property type="entry name" value="Vaccinia Virus protein VP39"/>
    <property type="match status" value="1"/>
</dbReference>
<dbReference type="PANTHER" id="PTHR43317:SF1">
    <property type="entry name" value="THERMOSPERMINE SYNTHASE ACAULIS5"/>
    <property type="match status" value="1"/>
</dbReference>
<keyword evidence="3" id="KW-1185">Reference proteome</keyword>
<dbReference type="InterPro" id="IPR029063">
    <property type="entry name" value="SAM-dependent_MTases_sf"/>
</dbReference>
<dbReference type="GO" id="GO:0006596">
    <property type="term" value="P:polyamine biosynthetic process"/>
    <property type="evidence" value="ECO:0007669"/>
    <property type="project" value="UniProtKB-KW"/>
</dbReference>
<reference evidence="2 3" key="1">
    <citation type="submission" date="2018-09" db="EMBL/GenBank/DDBJ databases">
        <title>Alcanivorax profundi sp. nov., isolated from 1000 m-depth seawater of the Mariana Trench.</title>
        <authorList>
            <person name="Liu J."/>
        </authorList>
    </citation>
    <scope>NUCLEOTIDE SEQUENCE [LARGE SCALE GENOMIC DNA]</scope>
    <source>
        <strain evidence="2 3">MTEO17</strain>
    </source>
</reference>
<dbReference type="Proteomes" id="UP000283734">
    <property type="component" value="Unassembled WGS sequence"/>
</dbReference>
<dbReference type="PANTHER" id="PTHR43317">
    <property type="entry name" value="THERMOSPERMINE SYNTHASE ACAULIS5"/>
    <property type="match status" value="1"/>
</dbReference>
<evidence type="ECO:0000313" key="2">
    <source>
        <dbReference type="EMBL" id="RJG19702.1"/>
    </source>
</evidence>
<dbReference type="AlphaFoldDB" id="A0A418Y2E3"/>
<gene>
    <name evidence="2" type="ORF">D4A39_02275</name>
</gene>
<protein>
    <recommendedName>
        <fullName evidence="4">Spermidine synthase</fullName>
    </recommendedName>
</protein>
<dbReference type="RefSeq" id="WP_022986336.1">
    <property type="nucleotide sequence ID" value="NZ_CAXGPP010000048.1"/>
</dbReference>
<evidence type="ECO:0008006" key="4">
    <source>
        <dbReference type="Google" id="ProtNLM"/>
    </source>
</evidence>
<dbReference type="SUPFAM" id="SSF53335">
    <property type="entry name" value="S-adenosyl-L-methionine-dependent methyltransferases"/>
    <property type="match status" value="1"/>
</dbReference>
<comment type="caution">
    <text evidence="2">The sequence shown here is derived from an EMBL/GenBank/DDBJ whole genome shotgun (WGS) entry which is preliminary data.</text>
</comment>
<name>A0A418Y2E3_9GAMM</name>